<name>L9YI81_9EURY</name>
<evidence type="ECO:0000313" key="1">
    <source>
        <dbReference type="EMBL" id="ELY73217.1"/>
    </source>
</evidence>
<dbReference type="EMBL" id="AOII01000099">
    <property type="protein sequence ID" value="ELY73217.1"/>
    <property type="molecule type" value="Genomic_DNA"/>
</dbReference>
<evidence type="ECO:0000313" key="2">
    <source>
        <dbReference type="Proteomes" id="UP000011618"/>
    </source>
</evidence>
<protein>
    <submittedName>
        <fullName evidence="1">Uncharacterized protein</fullName>
    </submittedName>
</protein>
<organism evidence="1 2">
    <name type="scientific">Natrinema pallidum DSM 3751</name>
    <dbReference type="NCBI Taxonomy" id="1227495"/>
    <lineage>
        <taxon>Archaea</taxon>
        <taxon>Methanobacteriati</taxon>
        <taxon>Methanobacteriota</taxon>
        <taxon>Stenosarchaea group</taxon>
        <taxon>Halobacteria</taxon>
        <taxon>Halobacteriales</taxon>
        <taxon>Natrialbaceae</taxon>
        <taxon>Natrinema</taxon>
    </lineage>
</organism>
<proteinExistence type="predicted"/>
<gene>
    <name evidence="1" type="ORF">C487_17485</name>
</gene>
<dbReference type="AlphaFoldDB" id="L9YI81"/>
<reference evidence="1 2" key="1">
    <citation type="journal article" date="2014" name="PLoS Genet.">
        <title>Phylogenetically driven sequencing of extremely halophilic archaea reveals strategies for static and dynamic osmo-response.</title>
        <authorList>
            <person name="Becker E.A."/>
            <person name="Seitzer P.M."/>
            <person name="Tritt A."/>
            <person name="Larsen D."/>
            <person name="Krusor M."/>
            <person name="Yao A.I."/>
            <person name="Wu D."/>
            <person name="Madern D."/>
            <person name="Eisen J.A."/>
            <person name="Darling A.E."/>
            <person name="Facciotti M.T."/>
        </authorList>
    </citation>
    <scope>NUCLEOTIDE SEQUENCE [LARGE SCALE GENOMIC DNA]</scope>
    <source>
        <strain evidence="1 2">DSM 3751</strain>
    </source>
</reference>
<dbReference type="PATRIC" id="fig|1227495.3.peg.3499"/>
<accession>L9YI81</accession>
<sequence>MRLRRLEWPGSDRWRVERADGQYVDTISIDGFRSASELECWLDRAHEGGPTAGRCLECPRRSLPGD</sequence>
<dbReference type="Proteomes" id="UP000011618">
    <property type="component" value="Unassembled WGS sequence"/>
</dbReference>
<comment type="caution">
    <text evidence="1">The sequence shown here is derived from an EMBL/GenBank/DDBJ whole genome shotgun (WGS) entry which is preliminary data.</text>
</comment>